<dbReference type="PANTHER" id="PTHR11474:SF76">
    <property type="entry name" value="SHKT DOMAIN-CONTAINING PROTEIN"/>
    <property type="match status" value="1"/>
</dbReference>
<evidence type="ECO:0000256" key="8">
    <source>
        <dbReference type="SAM" id="MobiDB-lite"/>
    </source>
</evidence>
<keyword evidence="3" id="KW-0479">Metal-binding</keyword>
<reference evidence="10" key="1">
    <citation type="submission" date="2021-03" db="EMBL/GenBank/DDBJ databases">
        <authorList>
            <person name="Tagirdzhanova G."/>
        </authorList>
    </citation>
    <scope>NUCLEOTIDE SEQUENCE</scope>
</reference>
<dbReference type="EMBL" id="CAJPDS010000031">
    <property type="protein sequence ID" value="CAF9922823.1"/>
    <property type="molecule type" value="Genomic_DNA"/>
</dbReference>
<dbReference type="Pfam" id="PF00264">
    <property type="entry name" value="Tyrosinase"/>
    <property type="match status" value="1"/>
</dbReference>
<dbReference type="Gene3D" id="1.10.1280.10">
    <property type="entry name" value="Di-copper center containing domain from catechol oxidase"/>
    <property type="match status" value="1"/>
</dbReference>
<proteinExistence type="inferred from homology"/>
<comment type="similarity">
    <text evidence="1">Belongs to the tyrosinase family.</text>
</comment>
<dbReference type="GO" id="GO:0004503">
    <property type="term" value="F:tyrosinase activity"/>
    <property type="evidence" value="ECO:0007669"/>
    <property type="project" value="UniProtKB-EC"/>
</dbReference>
<keyword evidence="5" id="KW-0470">Melanin biosynthesis</keyword>
<dbReference type="PRINTS" id="PR00092">
    <property type="entry name" value="TYROSINASE"/>
</dbReference>
<keyword evidence="11" id="KW-1185">Reference proteome</keyword>
<dbReference type="SUPFAM" id="SSF48056">
    <property type="entry name" value="Di-copper centre-containing domain"/>
    <property type="match status" value="1"/>
</dbReference>
<evidence type="ECO:0000259" key="9">
    <source>
        <dbReference type="PROSITE" id="PS00498"/>
    </source>
</evidence>
<accession>A0A8H3IL14</accession>
<comment type="catalytic activity">
    <reaction evidence="6">
        <text>2 L-dopa + O2 = 2 L-dopaquinone + 2 H2O</text>
        <dbReference type="Rhea" id="RHEA:34287"/>
        <dbReference type="ChEBI" id="CHEBI:15377"/>
        <dbReference type="ChEBI" id="CHEBI:15379"/>
        <dbReference type="ChEBI" id="CHEBI:57504"/>
        <dbReference type="ChEBI" id="CHEBI:57924"/>
        <dbReference type="EC" id="1.14.18.1"/>
    </reaction>
</comment>
<keyword evidence="4" id="KW-0186">Copper</keyword>
<protein>
    <recommendedName>
        <fullName evidence="2">tyrosinase</fullName>
        <ecNumber evidence="2">1.14.18.1</ecNumber>
    </recommendedName>
</protein>
<dbReference type="GO" id="GO:0046872">
    <property type="term" value="F:metal ion binding"/>
    <property type="evidence" value="ECO:0007669"/>
    <property type="project" value="UniProtKB-KW"/>
</dbReference>
<evidence type="ECO:0000313" key="11">
    <source>
        <dbReference type="Proteomes" id="UP000664521"/>
    </source>
</evidence>
<dbReference type="PANTHER" id="PTHR11474">
    <property type="entry name" value="TYROSINASE FAMILY MEMBER"/>
    <property type="match status" value="1"/>
</dbReference>
<dbReference type="GO" id="GO:0042438">
    <property type="term" value="P:melanin biosynthetic process"/>
    <property type="evidence" value="ECO:0007669"/>
    <property type="project" value="UniProtKB-KW"/>
</dbReference>
<evidence type="ECO:0000256" key="5">
    <source>
        <dbReference type="ARBA" id="ARBA00023101"/>
    </source>
</evidence>
<dbReference type="PROSITE" id="PS00498">
    <property type="entry name" value="TYROSINASE_2"/>
    <property type="match status" value="1"/>
</dbReference>
<dbReference type="EC" id="1.14.18.1" evidence="2"/>
<evidence type="ECO:0000256" key="1">
    <source>
        <dbReference type="ARBA" id="ARBA00009928"/>
    </source>
</evidence>
<evidence type="ECO:0000256" key="6">
    <source>
        <dbReference type="ARBA" id="ARBA00048233"/>
    </source>
</evidence>
<dbReference type="OrthoDB" id="6132182at2759"/>
<evidence type="ECO:0000313" key="10">
    <source>
        <dbReference type="EMBL" id="CAF9922823.1"/>
    </source>
</evidence>
<name>A0A8H3IL14_9LECA</name>
<dbReference type="InterPro" id="IPR008922">
    <property type="entry name" value="Di-copper_centre_dom_sf"/>
</dbReference>
<evidence type="ECO:0000256" key="3">
    <source>
        <dbReference type="ARBA" id="ARBA00022723"/>
    </source>
</evidence>
<evidence type="ECO:0000256" key="4">
    <source>
        <dbReference type="ARBA" id="ARBA00023008"/>
    </source>
</evidence>
<dbReference type="InterPro" id="IPR050316">
    <property type="entry name" value="Tyrosinase/Hemocyanin"/>
</dbReference>
<evidence type="ECO:0000256" key="2">
    <source>
        <dbReference type="ARBA" id="ARBA00011906"/>
    </source>
</evidence>
<dbReference type="AlphaFoldDB" id="A0A8H3IL14"/>
<sequence length="745" mass="83962">MGSPDKNDTKTNPVWAEDNTTDVQSMFKNPQFLPDEQARSKVAKAWYDGMSTPGDNHWWGNPIYLYDDDDLTKPRNNVFEHGPRIYQKLSPGASMPYAVDGYKGKFPEEALERFRTWYNQGGRKSKTDDINPVESTKIINHYKETPGRTFKIVPGVVPVWDSEGKRDTATFGDDIKMAFTNPCWIANEMGASTASNWQDAMLNFQYDPYSDPIKMFDIQDYDCVKGWARSVYDHVASKAMPIEEPFFSDEAVEAIRLWYNGGCPKNTDAVKSTDLPKHPIPKGPVEQPFLVRKDINTLSDAELYAYRMALIKLRTDAAEDSLWQTGGFLHANWCLHYMEASFPWHRAHLLWLETQIGMPIPYWNFYSSEAENPDSPDSGIPKAFLDESFQDSNGQITYPNPLRYALGRGGVSRAWTAHSPTTFVTRADAFIQKDNDTAAFLAKRAEYIKHVPGYLEQIRLATTMDSIGSTEGKGNAFTFAQPDLTTENKKEYYESHLNEFDGALEQAHDNFHGWAGPDMANNSFAAFDPLFWSFHANFDRIFETWLRTHEEQDWTSNFPLRPFKGREGPIEIIEGDPFTYKYTNIGDMVRNCKTLGYTYGPPGNPDYSVKKEHLSLAVAPIVLFPNTRCTDKTYVIHVALDTGDGKKVVPGEPGYIGSITRLGMGPDTGNDRCIQGGVVRRLEAGKAVQDIGGMEAGSEVKLKLLVMEDGAGKPPREVPEDEYKDMPGFRPLVLWDKPVAGTVAK</sequence>
<dbReference type="InterPro" id="IPR002227">
    <property type="entry name" value="Tyrosinase_Cu-bd"/>
</dbReference>
<gene>
    <name evidence="10" type="ORF">HETSPECPRED_005160</name>
</gene>
<comment type="catalytic activity">
    <reaction evidence="7">
        <text>L-tyrosine + O2 = L-dopaquinone + H2O</text>
        <dbReference type="Rhea" id="RHEA:18117"/>
        <dbReference type="ChEBI" id="CHEBI:15377"/>
        <dbReference type="ChEBI" id="CHEBI:15379"/>
        <dbReference type="ChEBI" id="CHEBI:57924"/>
        <dbReference type="ChEBI" id="CHEBI:58315"/>
        <dbReference type="EC" id="1.14.18.1"/>
    </reaction>
</comment>
<feature type="region of interest" description="Disordered" evidence="8">
    <location>
        <begin position="1"/>
        <end position="20"/>
    </location>
</feature>
<dbReference type="Proteomes" id="UP000664521">
    <property type="component" value="Unassembled WGS sequence"/>
</dbReference>
<feature type="domain" description="Tyrosinase copper-binding" evidence="9">
    <location>
        <begin position="528"/>
        <end position="539"/>
    </location>
</feature>
<evidence type="ECO:0000256" key="7">
    <source>
        <dbReference type="ARBA" id="ARBA00048881"/>
    </source>
</evidence>
<comment type="caution">
    <text evidence="10">The sequence shown here is derived from an EMBL/GenBank/DDBJ whole genome shotgun (WGS) entry which is preliminary data.</text>
</comment>
<organism evidence="10 11">
    <name type="scientific">Heterodermia speciosa</name>
    <dbReference type="NCBI Taxonomy" id="116794"/>
    <lineage>
        <taxon>Eukaryota</taxon>
        <taxon>Fungi</taxon>
        <taxon>Dikarya</taxon>
        <taxon>Ascomycota</taxon>
        <taxon>Pezizomycotina</taxon>
        <taxon>Lecanoromycetes</taxon>
        <taxon>OSLEUM clade</taxon>
        <taxon>Lecanoromycetidae</taxon>
        <taxon>Caliciales</taxon>
        <taxon>Physciaceae</taxon>
        <taxon>Heterodermia</taxon>
    </lineage>
</organism>